<sequence length="234" mass="25521">MIRCGVCKGSVVIVANGHWGCANTRSTGTCTNRRQISNAVLERKVLGGLEEHLLHPDEIAAAVKHYHRRRSELQKRDRQAESAQRKKVDQLNAKIDRLVTVIADDGGKIPELLAALHAARAEREQLLAQIGERKAENTIILHPAIVDSYREAVKNITATLAHDAAAERTGRNILRSLIDYVVLTPAPGRTGLEVELVGRLQNIMALAEGVPPKGGDYTLTVVAEEGLEPPTYGL</sequence>
<feature type="coiled-coil region" evidence="1">
    <location>
        <begin position="109"/>
        <end position="136"/>
    </location>
</feature>
<dbReference type="AlphaFoldDB" id="A0A7V8U718"/>
<accession>A0A7V8U718</accession>
<keyword evidence="3" id="KW-1185">Reference proteome</keyword>
<organism evidence="2 3">
    <name type="scientific">Sphingomonas ursincola</name>
    <dbReference type="NCBI Taxonomy" id="56361"/>
    <lineage>
        <taxon>Bacteria</taxon>
        <taxon>Pseudomonadati</taxon>
        <taxon>Pseudomonadota</taxon>
        <taxon>Alphaproteobacteria</taxon>
        <taxon>Sphingomonadales</taxon>
        <taxon>Sphingomonadaceae</taxon>
        <taxon>Sphingomonas</taxon>
    </lineage>
</organism>
<evidence type="ECO:0000313" key="3">
    <source>
        <dbReference type="Proteomes" id="UP000589292"/>
    </source>
</evidence>
<evidence type="ECO:0000313" key="2">
    <source>
        <dbReference type="EMBL" id="MBA1373176.1"/>
    </source>
</evidence>
<name>A0A7V8U718_9SPHN</name>
<gene>
    <name evidence="2" type="ORF">FG486_02400</name>
</gene>
<keyword evidence="1" id="KW-0175">Coiled coil</keyword>
<protein>
    <recommendedName>
        <fullName evidence="4">Recombinase zinc beta ribbon domain-containing protein</fullName>
    </recommendedName>
</protein>
<evidence type="ECO:0000256" key="1">
    <source>
        <dbReference type="SAM" id="Coils"/>
    </source>
</evidence>
<comment type="caution">
    <text evidence="2">The sequence shown here is derived from an EMBL/GenBank/DDBJ whole genome shotgun (WGS) entry which is preliminary data.</text>
</comment>
<dbReference type="Proteomes" id="UP000589292">
    <property type="component" value="Unassembled WGS sequence"/>
</dbReference>
<dbReference type="EMBL" id="VDES01000001">
    <property type="protein sequence ID" value="MBA1373176.1"/>
    <property type="molecule type" value="Genomic_DNA"/>
</dbReference>
<evidence type="ECO:0008006" key="4">
    <source>
        <dbReference type="Google" id="ProtNLM"/>
    </source>
</evidence>
<proteinExistence type="predicted"/>
<reference evidence="2 3" key="1">
    <citation type="journal article" date="1994" name="Int. J. Syst. Bacteriol.">
        <title>Phylogenetic positions of novel aerobic, bacteriochlorophyll a-containing bacteria and description of Roseococcus thiosulfatophilus gen. nov., sp. nov., Erythromicrobium ramosum gen. nov., sp. nov., and Erythrobacter litoralis sp. nov.</title>
        <authorList>
            <person name="Yurkov V."/>
            <person name="Stackebrandt E."/>
            <person name="Holmes A."/>
            <person name="Fuerst J.A."/>
            <person name="Hugenholtz P."/>
            <person name="Golecki J."/>
            <person name="Gad'on N."/>
            <person name="Gorlenko V.M."/>
            <person name="Kompantseva E.I."/>
            <person name="Drews G."/>
        </authorList>
    </citation>
    <scope>NUCLEOTIDE SEQUENCE [LARGE SCALE GENOMIC DNA]</scope>
    <source>
        <strain evidence="2 3">KR-99</strain>
    </source>
</reference>